<protein>
    <recommendedName>
        <fullName evidence="8">Peptidase S1 domain-containing protein</fullName>
    </recommendedName>
</protein>
<dbReference type="EMBL" id="JASPKZ010001579">
    <property type="protein sequence ID" value="KAJ9597884.1"/>
    <property type="molecule type" value="Genomic_DNA"/>
</dbReference>
<dbReference type="PANTHER" id="PTHR24276:SF91">
    <property type="entry name" value="AT26814P-RELATED"/>
    <property type="match status" value="1"/>
</dbReference>
<sequence>ASCLAKNSHQSYPTDLSFEKNERHNCGASIITNYFAISAAHCVYKTLIQEKFHTEYYLFHLISRNINVNRIKLKEAIKRRSYGSVQEQVLADMEVMCIPLITTRYIRKMQPIPLANKNPPLGAVGIVTGYGLITVDGPVQAAQLQKLQISTVSPDLCQQVYSTNITENMICAGISGDEGTCFGDSGGPFVVNGALVGLVSFGPLECEQPRPGVFADVPAMLDFVKEVTANS</sequence>
<comment type="caution">
    <text evidence="9">The sequence shown here is derived from an EMBL/GenBank/DDBJ whole genome shotgun (WGS) entry which is preliminary data.</text>
</comment>
<dbReference type="InterPro" id="IPR001254">
    <property type="entry name" value="Trypsin_dom"/>
</dbReference>
<dbReference type="InterPro" id="IPR009003">
    <property type="entry name" value="Peptidase_S1_PA"/>
</dbReference>
<name>A0AAD8EQ34_DIPPU</name>
<comment type="subcellular location">
    <subcellularLocation>
        <location evidence="1">Secreted</location>
        <location evidence="1">Extracellular space</location>
    </subcellularLocation>
</comment>
<dbReference type="PRINTS" id="PR00722">
    <property type="entry name" value="CHYMOTRYPSIN"/>
</dbReference>
<dbReference type="Gene3D" id="2.40.10.10">
    <property type="entry name" value="Trypsin-like serine proteases"/>
    <property type="match status" value="2"/>
</dbReference>
<dbReference type="GO" id="GO:0005576">
    <property type="term" value="C:extracellular region"/>
    <property type="evidence" value="ECO:0007669"/>
    <property type="project" value="UniProtKB-SubCell"/>
</dbReference>
<evidence type="ECO:0000313" key="9">
    <source>
        <dbReference type="EMBL" id="KAJ9597884.1"/>
    </source>
</evidence>
<dbReference type="Pfam" id="PF00089">
    <property type="entry name" value="Trypsin"/>
    <property type="match status" value="1"/>
</dbReference>
<dbReference type="FunFam" id="2.40.10.10:FF:000036">
    <property type="entry name" value="Trypsin beta"/>
    <property type="match status" value="1"/>
</dbReference>
<dbReference type="InterPro" id="IPR050430">
    <property type="entry name" value="Peptidase_S1"/>
</dbReference>
<proteinExistence type="inferred from homology"/>
<dbReference type="GO" id="GO:0006508">
    <property type="term" value="P:proteolysis"/>
    <property type="evidence" value="ECO:0007669"/>
    <property type="project" value="UniProtKB-KW"/>
</dbReference>
<feature type="non-terminal residue" evidence="9">
    <location>
        <position position="231"/>
    </location>
</feature>
<evidence type="ECO:0000256" key="2">
    <source>
        <dbReference type="ARBA" id="ARBA00007664"/>
    </source>
</evidence>
<dbReference type="InterPro" id="IPR001314">
    <property type="entry name" value="Peptidase_S1A"/>
</dbReference>
<dbReference type="Proteomes" id="UP001233999">
    <property type="component" value="Unassembled WGS sequence"/>
</dbReference>
<evidence type="ECO:0000256" key="6">
    <source>
        <dbReference type="ARBA" id="ARBA00023157"/>
    </source>
</evidence>
<dbReference type="PROSITE" id="PS00134">
    <property type="entry name" value="TRYPSIN_HIS"/>
    <property type="match status" value="1"/>
</dbReference>
<dbReference type="GO" id="GO:0004252">
    <property type="term" value="F:serine-type endopeptidase activity"/>
    <property type="evidence" value="ECO:0007669"/>
    <property type="project" value="InterPro"/>
</dbReference>
<keyword evidence="6" id="KW-1015">Disulfide bond</keyword>
<accession>A0AAD8EQ34</accession>
<dbReference type="PANTHER" id="PTHR24276">
    <property type="entry name" value="POLYSERASE-RELATED"/>
    <property type="match status" value="1"/>
</dbReference>
<dbReference type="PROSITE" id="PS50240">
    <property type="entry name" value="TRYPSIN_DOM"/>
    <property type="match status" value="1"/>
</dbReference>
<keyword evidence="5 7" id="KW-0720">Serine protease</keyword>
<feature type="non-terminal residue" evidence="9">
    <location>
        <position position="1"/>
    </location>
</feature>
<dbReference type="InterPro" id="IPR033116">
    <property type="entry name" value="TRYPSIN_SER"/>
</dbReference>
<dbReference type="InterPro" id="IPR043504">
    <property type="entry name" value="Peptidase_S1_PA_chymotrypsin"/>
</dbReference>
<evidence type="ECO:0000259" key="8">
    <source>
        <dbReference type="PROSITE" id="PS50240"/>
    </source>
</evidence>
<reference evidence="9" key="2">
    <citation type="submission" date="2023-05" db="EMBL/GenBank/DDBJ databases">
        <authorList>
            <person name="Fouks B."/>
        </authorList>
    </citation>
    <scope>NUCLEOTIDE SEQUENCE</scope>
    <source>
        <strain evidence="9">Stay&amp;Tobe</strain>
        <tissue evidence="9">Testes</tissue>
    </source>
</reference>
<organism evidence="9 10">
    <name type="scientific">Diploptera punctata</name>
    <name type="common">Pacific beetle cockroach</name>
    <dbReference type="NCBI Taxonomy" id="6984"/>
    <lineage>
        <taxon>Eukaryota</taxon>
        <taxon>Metazoa</taxon>
        <taxon>Ecdysozoa</taxon>
        <taxon>Arthropoda</taxon>
        <taxon>Hexapoda</taxon>
        <taxon>Insecta</taxon>
        <taxon>Pterygota</taxon>
        <taxon>Neoptera</taxon>
        <taxon>Polyneoptera</taxon>
        <taxon>Dictyoptera</taxon>
        <taxon>Blattodea</taxon>
        <taxon>Blaberoidea</taxon>
        <taxon>Blaberidae</taxon>
        <taxon>Diplopterinae</taxon>
        <taxon>Diploptera</taxon>
    </lineage>
</organism>
<dbReference type="SUPFAM" id="SSF50494">
    <property type="entry name" value="Trypsin-like serine proteases"/>
    <property type="match status" value="1"/>
</dbReference>
<gene>
    <name evidence="9" type="ORF">L9F63_011250</name>
</gene>
<reference evidence="9" key="1">
    <citation type="journal article" date="2023" name="IScience">
        <title>Live-bearing cockroach genome reveals convergent evolutionary mechanisms linked to viviparity in insects and beyond.</title>
        <authorList>
            <person name="Fouks B."/>
            <person name="Harrison M.C."/>
            <person name="Mikhailova A.A."/>
            <person name="Marchal E."/>
            <person name="English S."/>
            <person name="Carruthers M."/>
            <person name="Jennings E.C."/>
            <person name="Chiamaka E.L."/>
            <person name="Frigard R.A."/>
            <person name="Pippel M."/>
            <person name="Attardo G.M."/>
            <person name="Benoit J.B."/>
            <person name="Bornberg-Bauer E."/>
            <person name="Tobe S.S."/>
        </authorList>
    </citation>
    <scope>NUCLEOTIDE SEQUENCE</scope>
    <source>
        <strain evidence="9">Stay&amp;Tobe</strain>
    </source>
</reference>
<evidence type="ECO:0000313" key="10">
    <source>
        <dbReference type="Proteomes" id="UP001233999"/>
    </source>
</evidence>
<evidence type="ECO:0000256" key="5">
    <source>
        <dbReference type="ARBA" id="ARBA00022825"/>
    </source>
</evidence>
<dbReference type="SMART" id="SM00020">
    <property type="entry name" value="Tryp_SPc"/>
    <property type="match status" value="1"/>
</dbReference>
<evidence type="ECO:0000256" key="7">
    <source>
        <dbReference type="RuleBase" id="RU363034"/>
    </source>
</evidence>
<keyword evidence="4 7" id="KW-0378">Hydrolase</keyword>
<dbReference type="PROSITE" id="PS00135">
    <property type="entry name" value="TRYPSIN_SER"/>
    <property type="match status" value="1"/>
</dbReference>
<evidence type="ECO:0000256" key="4">
    <source>
        <dbReference type="ARBA" id="ARBA00022801"/>
    </source>
</evidence>
<dbReference type="CDD" id="cd00190">
    <property type="entry name" value="Tryp_SPc"/>
    <property type="match status" value="1"/>
</dbReference>
<keyword evidence="3 7" id="KW-0645">Protease</keyword>
<feature type="domain" description="Peptidase S1" evidence="8">
    <location>
        <begin position="1"/>
        <end position="229"/>
    </location>
</feature>
<keyword evidence="10" id="KW-1185">Reference proteome</keyword>
<evidence type="ECO:0000256" key="3">
    <source>
        <dbReference type="ARBA" id="ARBA00022670"/>
    </source>
</evidence>
<dbReference type="AlphaFoldDB" id="A0AAD8EQ34"/>
<comment type="similarity">
    <text evidence="2">Belongs to the peptidase S1 family.</text>
</comment>
<evidence type="ECO:0000256" key="1">
    <source>
        <dbReference type="ARBA" id="ARBA00004239"/>
    </source>
</evidence>
<dbReference type="InterPro" id="IPR018114">
    <property type="entry name" value="TRYPSIN_HIS"/>
</dbReference>